<dbReference type="Gene3D" id="2.40.50.140">
    <property type="entry name" value="Nucleic acid-binding proteins"/>
    <property type="match status" value="1"/>
</dbReference>
<dbReference type="GO" id="GO:0000177">
    <property type="term" value="C:cytoplasmic exosome (RNase complex)"/>
    <property type="evidence" value="ECO:0007669"/>
    <property type="project" value="TreeGrafter"/>
</dbReference>
<comment type="similarity">
    <text evidence="2">Belongs to the RRP40 family.</text>
</comment>
<keyword evidence="9" id="KW-1185">Reference proteome</keyword>
<dbReference type="GO" id="GO:0005730">
    <property type="term" value="C:nucleolus"/>
    <property type="evidence" value="ECO:0007669"/>
    <property type="project" value="UniProtKB-SubCell"/>
</dbReference>
<dbReference type="PANTHER" id="PTHR21321">
    <property type="entry name" value="PNAS-3 RELATED"/>
    <property type="match status" value="1"/>
</dbReference>
<dbReference type="GO" id="GO:0071051">
    <property type="term" value="P:poly(A)-dependent snoRNA 3'-end processing"/>
    <property type="evidence" value="ECO:0007669"/>
    <property type="project" value="TreeGrafter"/>
</dbReference>
<dbReference type="FunFam" id="2.40.50.140:FF:000112">
    <property type="entry name" value="Exosome complex component RRP40"/>
    <property type="match status" value="1"/>
</dbReference>
<gene>
    <name evidence="8" type="primary">RRP40</name>
    <name evidence="8" type="ORF">MEQU1_000909</name>
</gene>
<name>A0AAF0EAQ7_9BASI</name>
<accession>A0AAF0EAQ7</accession>
<keyword evidence="3" id="KW-0698">rRNA processing</keyword>
<dbReference type="GO" id="GO:0071034">
    <property type="term" value="P:CUT catabolic process"/>
    <property type="evidence" value="ECO:0007669"/>
    <property type="project" value="TreeGrafter"/>
</dbReference>
<comment type="subcellular location">
    <subcellularLocation>
        <location evidence="1">Nucleus</location>
        <location evidence="1">Nucleolus</location>
    </subcellularLocation>
</comment>
<dbReference type="PANTHER" id="PTHR21321:SF1">
    <property type="entry name" value="EXOSOME COMPLEX COMPONENT RRP40"/>
    <property type="match status" value="1"/>
</dbReference>
<dbReference type="GO" id="GO:0034475">
    <property type="term" value="P:U4 snRNA 3'-end processing"/>
    <property type="evidence" value="ECO:0007669"/>
    <property type="project" value="TreeGrafter"/>
</dbReference>
<evidence type="ECO:0000259" key="7">
    <source>
        <dbReference type="Pfam" id="PF15985"/>
    </source>
</evidence>
<evidence type="ECO:0000256" key="4">
    <source>
        <dbReference type="ARBA" id="ARBA00022835"/>
    </source>
</evidence>
<sequence length="274" mass="29094">MVVVLPGDEIRDAAPSMAQTKLGPGMLPTPSDNEQGAVSFTPIRAGALGHVEKAERSRAGPAPPVHAWYVDGLQRRYVPAAGDRVIGQVTNRGMESYTVTLFSAHSATLPVLAFEGATRRNRPNLEVGALVYARVVRAESWTEPEISCVDAVTGKAEGLGELKSAEPDTAMVWPVACSLAQSLLRPQHPLLKHVAAHFSFEAAVGVNGLVWIRTASPEHAVAMGRVLAAADDTLRAPSTRSPGEPVPSPHTLHKRVAVRGDLPSAEIARLVRLA</sequence>
<dbReference type="GO" id="GO:0003723">
    <property type="term" value="F:RNA binding"/>
    <property type="evidence" value="ECO:0007669"/>
    <property type="project" value="UniProtKB-KW"/>
</dbReference>
<dbReference type="GO" id="GO:0000176">
    <property type="term" value="C:nuclear exosome (RNase complex)"/>
    <property type="evidence" value="ECO:0007669"/>
    <property type="project" value="TreeGrafter"/>
</dbReference>
<dbReference type="CDD" id="cd05790">
    <property type="entry name" value="S1_Rrp40"/>
    <property type="match status" value="1"/>
</dbReference>
<dbReference type="Pfam" id="PF21262">
    <property type="entry name" value="RRP40_S1"/>
    <property type="match status" value="1"/>
</dbReference>
<dbReference type="SUPFAM" id="SSF50249">
    <property type="entry name" value="Nucleic acid-binding proteins"/>
    <property type="match status" value="1"/>
</dbReference>
<dbReference type="EMBL" id="CP119901">
    <property type="protein sequence ID" value="WFD22243.1"/>
    <property type="molecule type" value="Genomic_DNA"/>
</dbReference>
<dbReference type="InterPro" id="IPR026699">
    <property type="entry name" value="Exosome_RNA_bind1/RRP40/RRP4"/>
</dbReference>
<keyword evidence="5" id="KW-0694">RNA-binding</keyword>
<dbReference type="Pfam" id="PF15985">
    <property type="entry name" value="KH_6"/>
    <property type="match status" value="1"/>
</dbReference>
<evidence type="ECO:0000256" key="5">
    <source>
        <dbReference type="ARBA" id="ARBA00022884"/>
    </source>
</evidence>
<reference evidence="8" key="1">
    <citation type="submission" date="2023-03" db="EMBL/GenBank/DDBJ databases">
        <title>Mating type loci evolution in Malassezia.</title>
        <authorList>
            <person name="Coelho M.A."/>
        </authorList>
    </citation>
    <scope>NUCLEOTIDE SEQUENCE</scope>
    <source>
        <strain evidence="8">CBS 12830</strain>
    </source>
</reference>
<evidence type="ECO:0000256" key="6">
    <source>
        <dbReference type="ARBA" id="ARBA00030615"/>
    </source>
</evidence>
<dbReference type="InterPro" id="IPR036612">
    <property type="entry name" value="KH_dom_type_1_sf"/>
</dbReference>
<feature type="domain" description="K Homology" evidence="7">
    <location>
        <begin position="172"/>
        <end position="217"/>
    </location>
</feature>
<evidence type="ECO:0000313" key="8">
    <source>
        <dbReference type="EMBL" id="WFD22243.1"/>
    </source>
</evidence>
<dbReference type="GO" id="GO:0000467">
    <property type="term" value="P:exonucleolytic trimming to generate mature 3'-end of 5.8S rRNA from tricistronic rRNA transcript (SSU-rRNA, 5.8S rRNA, LSU-rRNA)"/>
    <property type="evidence" value="ECO:0007669"/>
    <property type="project" value="TreeGrafter"/>
</dbReference>
<proteinExistence type="inferred from homology"/>
<dbReference type="AlphaFoldDB" id="A0AAF0EAQ7"/>
<protein>
    <recommendedName>
        <fullName evidence="6">Ribosomal RNA-processing protein 40</fullName>
    </recommendedName>
</protein>
<dbReference type="GO" id="GO:0071038">
    <property type="term" value="P:TRAMP-dependent tRNA surveillance pathway"/>
    <property type="evidence" value="ECO:0007669"/>
    <property type="project" value="TreeGrafter"/>
</dbReference>
<keyword evidence="4" id="KW-0271">Exosome</keyword>
<dbReference type="SUPFAM" id="SSF54791">
    <property type="entry name" value="Eukaryotic type KH-domain (KH-domain type I)"/>
    <property type="match status" value="1"/>
</dbReference>
<evidence type="ECO:0000256" key="3">
    <source>
        <dbReference type="ARBA" id="ARBA00022552"/>
    </source>
</evidence>
<dbReference type="InterPro" id="IPR004088">
    <property type="entry name" value="KH_dom_type_1"/>
</dbReference>
<dbReference type="InterPro" id="IPR037319">
    <property type="entry name" value="Rrp40_S1"/>
</dbReference>
<dbReference type="GO" id="GO:0071035">
    <property type="term" value="P:nuclear polyadenylation-dependent rRNA catabolic process"/>
    <property type="evidence" value="ECO:0007669"/>
    <property type="project" value="TreeGrafter"/>
</dbReference>
<dbReference type="Proteomes" id="UP001214415">
    <property type="component" value="Chromosome 2"/>
</dbReference>
<dbReference type="InterPro" id="IPR012340">
    <property type="entry name" value="NA-bd_OB-fold"/>
</dbReference>
<evidence type="ECO:0000256" key="1">
    <source>
        <dbReference type="ARBA" id="ARBA00004604"/>
    </source>
</evidence>
<evidence type="ECO:0000313" key="9">
    <source>
        <dbReference type="Proteomes" id="UP001214415"/>
    </source>
</evidence>
<dbReference type="Gene3D" id="3.30.1370.10">
    <property type="entry name" value="K Homology domain, type 1"/>
    <property type="match status" value="1"/>
</dbReference>
<evidence type="ECO:0000256" key="2">
    <source>
        <dbReference type="ARBA" id="ARBA00007841"/>
    </source>
</evidence>
<organism evidence="8 9">
    <name type="scientific">Malassezia equina</name>
    <dbReference type="NCBI Taxonomy" id="1381935"/>
    <lineage>
        <taxon>Eukaryota</taxon>
        <taxon>Fungi</taxon>
        <taxon>Dikarya</taxon>
        <taxon>Basidiomycota</taxon>
        <taxon>Ustilaginomycotina</taxon>
        <taxon>Malasseziomycetes</taxon>
        <taxon>Malasseziales</taxon>
        <taxon>Malasseziaceae</taxon>
        <taxon>Malassezia</taxon>
    </lineage>
</organism>